<dbReference type="PANTHER" id="PTHR21450">
    <property type="entry name" value="PROTEIN ALTERED PHOSPHATE STARVATION RESPONSE 1"/>
    <property type="match status" value="1"/>
</dbReference>
<organism evidence="4 5">
    <name type="scientific">Hibiscus syriacus</name>
    <name type="common">Rose of Sharon</name>
    <dbReference type="NCBI Taxonomy" id="106335"/>
    <lineage>
        <taxon>Eukaryota</taxon>
        <taxon>Viridiplantae</taxon>
        <taxon>Streptophyta</taxon>
        <taxon>Embryophyta</taxon>
        <taxon>Tracheophyta</taxon>
        <taxon>Spermatophyta</taxon>
        <taxon>Magnoliopsida</taxon>
        <taxon>eudicotyledons</taxon>
        <taxon>Gunneridae</taxon>
        <taxon>Pentapetalae</taxon>
        <taxon>rosids</taxon>
        <taxon>malvids</taxon>
        <taxon>Malvales</taxon>
        <taxon>Malvaceae</taxon>
        <taxon>Malvoideae</taxon>
        <taxon>Hibiscus</taxon>
    </lineage>
</organism>
<evidence type="ECO:0000313" key="4">
    <source>
        <dbReference type="EMBL" id="KAE8707771.1"/>
    </source>
</evidence>
<protein>
    <submittedName>
        <fullName evidence="4">Phosphatase 2C family protein</fullName>
    </submittedName>
</protein>
<comment type="caution">
    <text evidence="4">The sequence shown here is derived from an EMBL/GenBank/DDBJ whole genome shotgun (WGS) entry which is preliminary data.</text>
</comment>
<proteinExistence type="predicted"/>
<name>A0A6A3ASV3_HIBSY</name>
<sequence>MGCATSKKEEEDGVVSLCKERKRLLKLAVERRYALADAQCKYNQSLYAVADAIRLFVARHSSPSSPFLITFPAATSTDEAAETPITNPMFCKNQLSPPMRPFLVQELKKVKRGSVESSEEELESGEEEEGDIICEHFYGAEAPPAMPSPDKEFAWDFFNPFDEVRTGIVSSFNDSSQEELRAVREKEGIPDLEEDGVRDMSERKAENVTNADDGVEESKNKNTDLSINGDDHDANISQGEKNSFRIIKTPTATNERELLEDLKDVEDHFLRAYESGLDVCRVLEANRVQLQSGLEELKESSNKLIRSITWSRYPLSHSSYCKSLVSCSSRSSSTWTELKIDMYDDYGGMESGSHSLILGRLYAWEKKLYEKVKVLKHNSIIDPKTGTVS</sequence>
<feature type="compositionally biased region" description="Basic and acidic residues" evidence="1">
    <location>
        <begin position="183"/>
        <end position="206"/>
    </location>
</feature>
<feature type="region of interest" description="Disordered" evidence="1">
    <location>
        <begin position="183"/>
        <end position="234"/>
    </location>
</feature>
<dbReference type="InterPro" id="IPR006868">
    <property type="entry name" value="DUF630"/>
</dbReference>
<dbReference type="PANTHER" id="PTHR21450:SF34">
    <property type="entry name" value="DUF632 DOMAIN-CONTAINING PROTEIN"/>
    <property type="match status" value="1"/>
</dbReference>
<accession>A0A6A3ASV3</accession>
<reference evidence="4" key="1">
    <citation type="submission" date="2019-09" db="EMBL/GenBank/DDBJ databases">
        <title>Draft genome information of white flower Hibiscus syriacus.</title>
        <authorList>
            <person name="Kim Y.-M."/>
        </authorList>
    </citation>
    <scope>NUCLEOTIDE SEQUENCE [LARGE SCALE GENOMIC DNA]</scope>
    <source>
        <strain evidence="4">YM2019G1</strain>
    </source>
</reference>
<gene>
    <name evidence="4" type="ORF">F3Y22_tig00110377pilonHSYRG00409</name>
</gene>
<dbReference type="AlphaFoldDB" id="A0A6A3ASV3"/>
<dbReference type="InterPro" id="IPR006867">
    <property type="entry name" value="DUF632"/>
</dbReference>
<dbReference type="EMBL" id="VEPZ02000960">
    <property type="protein sequence ID" value="KAE8707771.1"/>
    <property type="molecule type" value="Genomic_DNA"/>
</dbReference>
<feature type="domain" description="DUF632" evidence="2">
    <location>
        <begin position="258"/>
        <end position="374"/>
    </location>
</feature>
<feature type="domain" description="DUF630" evidence="3">
    <location>
        <begin position="1"/>
        <end position="60"/>
    </location>
</feature>
<evidence type="ECO:0000313" key="5">
    <source>
        <dbReference type="Proteomes" id="UP000436088"/>
    </source>
</evidence>
<evidence type="ECO:0000259" key="3">
    <source>
        <dbReference type="Pfam" id="PF04783"/>
    </source>
</evidence>
<dbReference type="Pfam" id="PF04783">
    <property type="entry name" value="DUF630"/>
    <property type="match status" value="1"/>
</dbReference>
<keyword evidence="5" id="KW-1185">Reference proteome</keyword>
<evidence type="ECO:0000256" key="1">
    <source>
        <dbReference type="SAM" id="MobiDB-lite"/>
    </source>
</evidence>
<evidence type="ECO:0000259" key="2">
    <source>
        <dbReference type="Pfam" id="PF04782"/>
    </source>
</evidence>
<dbReference type="Proteomes" id="UP000436088">
    <property type="component" value="Unassembled WGS sequence"/>
</dbReference>
<dbReference type="Pfam" id="PF04782">
    <property type="entry name" value="DUF632"/>
    <property type="match status" value="1"/>
</dbReference>